<evidence type="ECO:0000313" key="7">
    <source>
        <dbReference type="Proteomes" id="UP000034097"/>
    </source>
</evidence>
<comment type="similarity">
    <text evidence="2">Belongs to the QNG1 protein family.</text>
</comment>
<dbReference type="Proteomes" id="UP000034097">
    <property type="component" value="Unassembled WGS sequence"/>
</dbReference>
<evidence type="ECO:0000256" key="4">
    <source>
        <dbReference type="ARBA" id="ARBA00035393"/>
    </source>
</evidence>
<evidence type="ECO:0000256" key="3">
    <source>
        <dbReference type="ARBA" id="ARBA00035306"/>
    </source>
</evidence>
<reference evidence="6 7" key="1">
    <citation type="journal article" date="2015" name="Nature">
        <title>rRNA introns, odd ribosomes, and small enigmatic genomes across a large radiation of phyla.</title>
        <authorList>
            <person name="Brown C.T."/>
            <person name="Hug L.A."/>
            <person name="Thomas B.C."/>
            <person name="Sharon I."/>
            <person name="Castelle C.J."/>
            <person name="Singh A."/>
            <person name="Wilkins M.J."/>
            <person name="Williams K.H."/>
            <person name="Banfield J.F."/>
        </authorList>
    </citation>
    <scope>NUCLEOTIDE SEQUENCE [LARGE SCALE GENOMIC DNA]</scope>
</reference>
<evidence type="ECO:0000256" key="1">
    <source>
        <dbReference type="ARBA" id="ARBA00022801"/>
    </source>
</evidence>
<evidence type="ECO:0000313" key="6">
    <source>
        <dbReference type="EMBL" id="KKT37037.1"/>
    </source>
</evidence>
<dbReference type="PANTHER" id="PTHR21314">
    <property type="entry name" value="QUEUOSINE 5'-PHOSPHATE N-GLYCOSYLASE_HYDROLASE-RELATED"/>
    <property type="match status" value="1"/>
</dbReference>
<comment type="catalytic activity">
    <reaction evidence="5">
        <text>queuosine 5'-phosphate + H2O = queuine + D-ribose 5-phosphate</text>
        <dbReference type="Rhea" id="RHEA:75387"/>
        <dbReference type="ChEBI" id="CHEBI:15377"/>
        <dbReference type="ChEBI" id="CHEBI:17433"/>
        <dbReference type="ChEBI" id="CHEBI:78346"/>
        <dbReference type="ChEBI" id="CHEBI:194371"/>
    </reaction>
    <physiologicalReaction direction="left-to-right" evidence="5">
        <dbReference type="Rhea" id="RHEA:75388"/>
    </physiologicalReaction>
</comment>
<keyword evidence="1" id="KW-0378">Hydrolase</keyword>
<accession>A0A0G1IYX7</accession>
<dbReference type="GO" id="GO:0006400">
    <property type="term" value="P:tRNA modification"/>
    <property type="evidence" value="ECO:0007669"/>
    <property type="project" value="TreeGrafter"/>
</dbReference>
<feature type="non-terminal residue" evidence="6">
    <location>
        <position position="1"/>
    </location>
</feature>
<dbReference type="InterPro" id="IPR019438">
    <property type="entry name" value="Q_salvage"/>
</dbReference>
<evidence type="ECO:0000256" key="2">
    <source>
        <dbReference type="ARBA" id="ARBA00035119"/>
    </source>
</evidence>
<proteinExistence type="inferred from homology"/>
<gene>
    <name evidence="6" type="ORF">UW26_C0039G0012</name>
</gene>
<organism evidence="6 7">
    <name type="scientific">Candidatus Collierbacteria bacterium GW2011_GWF1_44_12</name>
    <dbReference type="NCBI Taxonomy" id="1618402"/>
    <lineage>
        <taxon>Bacteria</taxon>
        <taxon>Candidatus Collieribacteriota</taxon>
    </lineage>
</organism>
<sequence length="341" mass="38215">PSPALKNPSCVLSKSGYDFFMTERKESLKIVEGVREKAARIIDSSHDLIQIDETAIETVLIPRIQKFLENQKAEGWAPAGGELPVEQELGVNLFLDVINFCYKDPYSGHEYAYTNPGQFKRATGLLQALVDSGVDWNDFSKVSAISAKQWTEIVQLSPNNPMYLGEERGERLVKMADYLLSQGIPTMTDLLDSIDYDAINLVEFLQDTGLFIDEFQKRSQLAARMVSNVLTRRQMTPLSGVENLTVMADYRIPQVFYNLPGVVTIKSDDLLYNLVYDVPLDPGSREEQALRATSVTIGKTVAEKMGVMEADVDGYLWGLSQEMVKRGEMSIQHMMVATDAY</sequence>
<dbReference type="Pfam" id="PF10343">
    <property type="entry name" value="Q_salvage"/>
    <property type="match status" value="1"/>
</dbReference>
<dbReference type="PANTHER" id="PTHR21314:SF0">
    <property type="entry name" value="QUEUOSINE 5'-PHOSPHATE N-GLYCOSYLASE_HYDROLASE"/>
    <property type="match status" value="1"/>
</dbReference>
<dbReference type="EMBL" id="LCHQ01000039">
    <property type="protein sequence ID" value="KKT37037.1"/>
    <property type="molecule type" value="Genomic_DNA"/>
</dbReference>
<dbReference type="GO" id="GO:0016787">
    <property type="term" value="F:hydrolase activity"/>
    <property type="evidence" value="ECO:0007669"/>
    <property type="project" value="UniProtKB-KW"/>
</dbReference>
<name>A0A0G1IYX7_9BACT</name>
<comment type="caution">
    <text evidence="6">The sequence shown here is derived from an EMBL/GenBank/DDBJ whole genome shotgun (WGS) entry which is preliminary data.</text>
</comment>
<dbReference type="AlphaFoldDB" id="A0A0G1IYX7"/>
<protein>
    <recommendedName>
        <fullName evidence="3">Queuosine 5'-phosphate N-glycosylase/hydrolase</fullName>
    </recommendedName>
    <alternativeName>
        <fullName evidence="4">Queuosine-nucleotide N-glycosylase/hydrolase</fullName>
    </alternativeName>
</protein>
<evidence type="ECO:0000256" key="5">
    <source>
        <dbReference type="ARBA" id="ARBA00048204"/>
    </source>
</evidence>